<feature type="compositionally biased region" description="Basic and acidic residues" evidence="2">
    <location>
        <begin position="85"/>
        <end position="96"/>
    </location>
</feature>
<organism evidence="3 4">
    <name type="scientific">Carpediemonas membranifera</name>
    <dbReference type="NCBI Taxonomy" id="201153"/>
    <lineage>
        <taxon>Eukaryota</taxon>
        <taxon>Metamonada</taxon>
        <taxon>Carpediemonas-like organisms</taxon>
        <taxon>Carpediemonas</taxon>
    </lineage>
</organism>
<comment type="caution">
    <text evidence="3">The sequence shown here is derived from an EMBL/GenBank/DDBJ whole genome shotgun (WGS) entry which is preliminary data.</text>
</comment>
<evidence type="ECO:0000313" key="4">
    <source>
        <dbReference type="Proteomes" id="UP000717585"/>
    </source>
</evidence>
<feature type="compositionally biased region" description="Low complexity" evidence="2">
    <location>
        <begin position="70"/>
        <end position="84"/>
    </location>
</feature>
<keyword evidence="4" id="KW-1185">Reference proteome</keyword>
<dbReference type="Proteomes" id="UP000717585">
    <property type="component" value="Unassembled WGS sequence"/>
</dbReference>
<name>A0A8J6E1L6_9EUKA</name>
<reference evidence="3" key="1">
    <citation type="submission" date="2021-05" db="EMBL/GenBank/DDBJ databases">
        <title>A free-living protist that lacks canonical eukaryotic 1 DNA replication and segregation systems.</title>
        <authorList>
            <person name="Salas-Leiva D.E."/>
            <person name="Tromer E.C."/>
            <person name="Curtis B.A."/>
            <person name="Jerlstrom-Hultqvist J."/>
            <person name="Kolisko M."/>
            <person name="Yi Z."/>
            <person name="Salas-Leiva J.S."/>
            <person name="Gallot-Lavallee L."/>
            <person name="Kops G.J.P.L."/>
            <person name="Archibald J.M."/>
            <person name="Simpson A.G.B."/>
            <person name="Roger A.J."/>
        </authorList>
    </citation>
    <scope>NUCLEOTIDE SEQUENCE</scope>
    <source>
        <strain evidence="3">BICM</strain>
    </source>
</reference>
<sequence length="438" mass="50559">MNSRHSATKRIAQNPKKRDDFVSKLEQKLQQTKDPKQRAVIAAKIAELTGQNVEPAPRSNPSSARGIQKPAAATSKPTTTAHPPLEVHRPGQEEPRAPAVDEWQVIYEAQNKKFLEEQEARKRAVRERQEQMRRDLDEQVKHKHNPAHAEPEGGIDENSVLSALGREDRLREEKHRTVKETAAHNAAEIEKRRQERLKAMEERIARESDELDRITAEFEDSQRQEREAKLERQRRLREAQLAEISTGVPHSPIVAHASRIAEGDEEQRLIAEEDSRMAAREAALKAMKQHKEQARQKDLDAVQTMVQQLDDEKHKFVEKVVEGPSVLGQLGSYHKSLNVETQSALEAQLKAHAEEKARAKREKEQELYRLEQEYVAFKADKERRMNSIKEKKLQYRRQLQDQIVSQQSDRREAQMGEIERKLNKRLIEDSLQVTGQQL</sequence>
<gene>
    <name evidence="3" type="ORF">J8273_4923</name>
</gene>
<evidence type="ECO:0000256" key="2">
    <source>
        <dbReference type="SAM" id="MobiDB-lite"/>
    </source>
</evidence>
<feature type="region of interest" description="Disordered" evidence="2">
    <location>
        <begin position="135"/>
        <end position="158"/>
    </location>
</feature>
<keyword evidence="1" id="KW-0175">Coiled coil</keyword>
<feature type="region of interest" description="Disordered" evidence="2">
    <location>
        <begin position="47"/>
        <end position="97"/>
    </location>
</feature>
<feature type="coiled-coil region" evidence="1">
    <location>
        <begin position="190"/>
        <end position="231"/>
    </location>
</feature>
<accession>A0A8J6E1L6</accession>
<proteinExistence type="predicted"/>
<evidence type="ECO:0000313" key="3">
    <source>
        <dbReference type="EMBL" id="KAG9393623.1"/>
    </source>
</evidence>
<protein>
    <submittedName>
        <fullName evidence="3">Chromosome segregation protein</fullName>
    </submittedName>
</protein>
<evidence type="ECO:0000256" key="1">
    <source>
        <dbReference type="SAM" id="Coils"/>
    </source>
</evidence>
<feature type="region of interest" description="Disordered" evidence="2">
    <location>
        <begin position="1"/>
        <end position="20"/>
    </location>
</feature>
<dbReference type="AlphaFoldDB" id="A0A8J6E1L6"/>
<dbReference type="EMBL" id="JAHDYR010000022">
    <property type="protein sequence ID" value="KAG9393623.1"/>
    <property type="molecule type" value="Genomic_DNA"/>
</dbReference>
<feature type="coiled-coil region" evidence="1">
    <location>
        <begin position="342"/>
        <end position="398"/>
    </location>
</feature>